<keyword evidence="2" id="KW-1185">Reference proteome</keyword>
<dbReference type="Proteomes" id="UP000554482">
    <property type="component" value="Unassembled WGS sequence"/>
</dbReference>
<dbReference type="EMBL" id="JABWDY010040796">
    <property type="protein sequence ID" value="KAF5177877.1"/>
    <property type="molecule type" value="Genomic_DNA"/>
</dbReference>
<protein>
    <submittedName>
        <fullName evidence="1">Uncharacterized protein</fullName>
    </submittedName>
</protein>
<organism evidence="1 2">
    <name type="scientific">Thalictrum thalictroides</name>
    <name type="common">Rue-anemone</name>
    <name type="synonym">Anemone thalictroides</name>
    <dbReference type="NCBI Taxonomy" id="46969"/>
    <lineage>
        <taxon>Eukaryota</taxon>
        <taxon>Viridiplantae</taxon>
        <taxon>Streptophyta</taxon>
        <taxon>Embryophyta</taxon>
        <taxon>Tracheophyta</taxon>
        <taxon>Spermatophyta</taxon>
        <taxon>Magnoliopsida</taxon>
        <taxon>Ranunculales</taxon>
        <taxon>Ranunculaceae</taxon>
        <taxon>Thalictroideae</taxon>
        <taxon>Thalictrum</taxon>
    </lineage>
</organism>
<name>A0A7J6UZ12_THATH</name>
<sequence>MSMSLKEATVLPDNPVSFYPSPTLHETQYKILISLLYSISLRQFSSFSSISTNKSPTFFFLARNHFNCREL</sequence>
<evidence type="ECO:0000313" key="2">
    <source>
        <dbReference type="Proteomes" id="UP000554482"/>
    </source>
</evidence>
<proteinExistence type="predicted"/>
<dbReference type="AlphaFoldDB" id="A0A7J6UZ12"/>
<gene>
    <name evidence="1" type="ORF">FRX31_032532</name>
</gene>
<comment type="caution">
    <text evidence="1">The sequence shown here is derived from an EMBL/GenBank/DDBJ whole genome shotgun (WGS) entry which is preliminary data.</text>
</comment>
<accession>A0A7J6UZ12</accession>
<evidence type="ECO:0000313" key="1">
    <source>
        <dbReference type="EMBL" id="KAF5177877.1"/>
    </source>
</evidence>
<reference evidence="1 2" key="1">
    <citation type="submission" date="2020-06" db="EMBL/GenBank/DDBJ databases">
        <title>Transcriptomic and genomic resources for Thalictrum thalictroides and T. hernandezii: Facilitating candidate gene discovery in an emerging model plant lineage.</title>
        <authorList>
            <person name="Arias T."/>
            <person name="Riano-Pachon D.M."/>
            <person name="Di Stilio V.S."/>
        </authorList>
    </citation>
    <scope>NUCLEOTIDE SEQUENCE [LARGE SCALE GENOMIC DNA]</scope>
    <source>
        <strain evidence="2">cv. WT478/WT964</strain>
        <tissue evidence="1">Leaves</tissue>
    </source>
</reference>